<evidence type="ECO:0000313" key="1">
    <source>
        <dbReference type="EMBL" id="KKM05200.1"/>
    </source>
</evidence>
<dbReference type="EMBL" id="LAZR01016274">
    <property type="protein sequence ID" value="KKM05200.1"/>
    <property type="molecule type" value="Genomic_DNA"/>
</dbReference>
<gene>
    <name evidence="1" type="ORF">LCGC14_1756480</name>
</gene>
<protein>
    <recommendedName>
        <fullName evidence="2">UVR domain-containing protein</fullName>
    </recommendedName>
</protein>
<organism evidence="1">
    <name type="scientific">marine sediment metagenome</name>
    <dbReference type="NCBI Taxonomy" id="412755"/>
    <lineage>
        <taxon>unclassified sequences</taxon>
        <taxon>metagenomes</taxon>
        <taxon>ecological metagenomes</taxon>
    </lineage>
</organism>
<evidence type="ECO:0008006" key="2">
    <source>
        <dbReference type="Google" id="ProtNLM"/>
    </source>
</evidence>
<name>A0A0F9H2C7_9ZZZZ</name>
<reference evidence="1" key="1">
    <citation type="journal article" date="2015" name="Nature">
        <title>Complex archaea that bridge the gap between prokaryotes and eukaryotes.</title>
        <authorList>
            <person name="Spang A."/>
            <person name="Saw J.H."/>
            <person name="Jorgensen S.L."/>
            <person name="Zaremba-Niedzwiedzka K."/>
            <person name="Martijn J."/>
            <person name="Lind A.E."/>
            <person name="van Eijk R."/>
            <person name="Schleper C."/>
            <person name="Guy L."/>
            <person name="Ettema T.J."/>
        </authorList>
    </citation>
    <scope>NUCLEOTIDE SEQUENCE</scope>
</reference>
<sequence length="74" mass="8921">MYKSNELKMKYLMEIKRATFQFEDKAKSLRQALKLLKGKNHSDARTTLKERLIHIKFELESLRELEEKLNCFCL</sequence>
<proteinExistence type="predicted"/>
<comment type="caution">
    <text evidence="1">The sequence shown here is derived from an EMBL/GenBank/DDBJ whole genome shotgun (WGS) entry which is preliminary data.</text>
</comment>
<dbReference type="AlphaFoldDB" id="A0A0F9H2C7"/>
<accession>A0A0F9H2C7</accession>